<organism evidence="1 2">
    <name type="scientific">Panicum miliaceum</name>
    <name type="common">Proso millet</name>
    <name type="synonym">Broomcorn millet</name>
    <dbReference type="NCBI Taxonomy" id="4540"/>
    <lineage>
        <taxon>Eukaryota</taxon>
        <taxon>Viridiplantae</taxon>
        <taxon>Streptophyta</taxon>
        <taxon>Embryophyta</taxon>
        <taxon>Tracheophyta</taxon>
        <taxon>Spermatophyta</taxon>
        <taxon>Magnoliopsida</taxon>
        <taxon>Liliopsida</taxon>
        <taxon>Poales</taxon>
        <taxon>Poaceae</taxon>
        <taxon>PACMAD clade</taxon>
        <taxon>Panicoideae</taxon>
        <taxon>Panicodae</taxon>
        <taxon>Paniceae</taxon>
        <taxon>Panicinae</taxon>
        <taxon>Panicum</taxon>
        <taxon>Panicum sect. Panicum</taxon>
    </lineage>
</organism>
<gene>
    <name evidence="1" type="ORF">C2845_PM11G00170</name>
</gene>
<dbReference type="AlphaFoldDB" id="A0A3L6RNR6"/>
<evidence type="ECO:0000313" key="2">
    <source>
        <dbReference type="Proteomes" id="UP000275267"/>
    </source>
</evidence>
<dbReference type="PANTHER" id="PTHR31065">
    <property type="entry name" value="PLATZ TRANSCRIPTION FACTOR FAMILY PROTEIN"/>
    <property type="match status" value="1"/>
</dbReference>
<dbReference type="Proteomes" id="UP000275267">
    <property type="component" value="Unassembled WGS sequence"/>
</dbReference>
<dbReference type="Pfam" id="PF04640">
    <property type="entry name" value="PLATZ"/>
    <property type="match status" value="1"/>
</dbReference>
<comment type="caution">
    <text evidence="1">The sequence shown here is derived from an EMBL/GenBank/DDBJ whole genome shotgun (WGS) entry which is preliminary data.</text>
</comment>
<reference evidence="2" key="1">
    <citation type="journal article" date="2019" name="Nat. Commun.">
        <title>The genome of broomcorn millet.</title>
        <authorList>
            <person name="Zou C."/>
            <person name="Miki D."/>
            <person name="Li D."/>
            <person name="Tang Q."/>
            <person name="Xiao L."/>
            <person name="Rajput S."/>
            <person name="Deng P."/>
            <person name="Jia W."/>
            <person name="Huang R."/>
            <person name="Zhang M."/>
            <person name="Sun Y."/>
            <person name="Hu J."/>
            <person name="Fu X."/>
            <person name="Schnable P.S."/>
            <person name="Li F."/>
            <person name="Zhang H."/>
            <person name="Feng B."/>
            <person name="Zhu X."/>
            <person name="Liu R."/>
            <person name="Schnable J.C."/>
            <person name="Zhu J.-K."/>
            <person name="Zhang H."/>
        </authorList>
    </citation>
    <scope>NUCLEOTIDE SEQUENCE [LARGE SCALE GENOMIC DNA]</scope>
</reference>
<sequence length="161" mass="17512">MVGLKKMALLDTQRTPLAWLRRLLETDFFEPCKDHAAASRSTRSAGTCNFFCTSCAAGRAALCSGCLGDHAGHEIIQIRRSSSHCLVKVGDLQHLLNVSQVQTYVSNGKPAVFLDKRAISGNGKKVGATKCEECDRGLHDAGCLFCSLGCKSEWWCKFLDG</sequence>
<keyword evidence="2" id="KW-1185">Reference proteome</keyword>
<proteinExistence type="predicted"/>
<dbReference type="EMBL" id="PQIB02000007">
    <property type="protein sequence ID" value="RLN07491.1"/>
    <property type="molecule type" value="Genomic_DNA"/>
</dbReference>
<dbReference type="STRING" id="4540.A0A3L6RNR6"/>
<evidence type="ECO:0000313" key="1">
    <source>
        <dbReference type="EMBL" id="RLN07491.1"/>
    </source>
</evidence>
<accession>A0A3L6RNR6</accession>
<evidence type="ECO:0008006" key="3">
    <source>
        <dbReference type="Google" id="ProtNLM"/>
    </source>
</evidence>
<protein>
    <recommendedName>
        <fullName evidence="3">B box-type domain-containing protein</fullName>
    </recommendedName>
</protein>
<dbReference type="OrthoDB" id="642304at2759"/>
<dbReference type="PANTHER" id="PTHR31065:SF49">
    <property type="entry name" value="PLATZ TRANSCRIPTION FACTOR FAMILY PROTEIN"/>
    <property type="match status" value="1"/>
</dbReference>
<dbReference type="InterPro" id="IPR006734">
    <property type="entry name" value="PLATZ"/>
</dbReference>
<name>A0A3L6RNR6_PANMI</name>